<dbReference type="SMART" id="SM00014">
    <property type="entry name" value="acidPPc"/>
    <property type="match status" value="1"/>
</dbReference>
<evidence type="ECO:0000256" key="5">
    <source>
        <dbReference type="ARBA" id="ARBA00022989"/>
    </source>
</evidence>
<dbReference type="EMBL" id="LRDB01000050">
    <property type="protein sequence ID" value="KYG72873.1"/>
    <property type="molecule type" value="Genomic_DNA"/>
</dbReference>
<evidence type="ECO:0000256" key="2">
    <source>
        <dbReference type="ARBA" id="ARBA00022475"/>
    </source>
</evidence>
<dbReference type="Gene3D" id="1.20.144.10">
    <property type="entry name" value="Phosphatidic acid phosphatase type 2/haloperoxidase"/>
    <property type="match status" value="1"/>
</dbReference>
<dbReference type="Proteomes" id="UP000075615">
    <property type="component" value="Unassembled WGS sequence"/>
</dbReference>
<proteinExistence type="predicted"/>
<keyword evidence="10" id="KW-1185">Reference proteome</keyword>
<reference evidence="9 10" key="1">
    <citation type="submission" date="2016-01" db="EMBL/GenBank/DDBJ databases">
        <title>Genome sequencing of Roseivirga echinicomitans KMM 6058.</title>
        <authorList>
            <person name="Selvaratnam C."/>
            <person name="Thevarajoo S."/>
            <person name="Goh K.M."/>
            <person name="Ee R."/>
            <person name="Chan K.-G."/>
            <person name="Chong C.S."/>
        </authorList>
    </citation>
    <scope>NUCLEOTIDE SEQUENCE [LARGE SCALE GENOMIC DNA]</scope>
    <source>
        <strain evidence="9 10">KMM 6058</strain>
    </source>
</reference>
<evidence type="ECO:0000259" key="8">
    <source>
        <dbReference type="SMART" id="SM00014"/>
    </source>
</evidence>
<evidence type="ECO:0000313" key="9">
    <source>
        <dbReference type="EMBL" id="KYG72873.1"/>
    </source>
</evidence>
<gene>
    <name evidence="9" type="ORF">AWN68_09235</name>
</gene>
<keyword evidence="2" id="KW-1003">Cell membrane</keyword>
<keyword evidence="3 7" id="KW-0812">Transmembrane</keyword>
<dbReference type="PANTHER" id="PTHR14969">
    <property type="entry name" value="SPHINGOSINE-1-PHOSPHATE PHOSPHOHYDROLASE"/>
    <property type="match status" value="1"/>
</dbReference>
<feature type="domain" description="Phosphatidic acid phosphatase type 2/haloperoxidase" evidence="8">
    <location>
        <begin position="75"/>
        <end position="195"/>
    </location>
</feature>
<evidence type="ECO:0000256" key="3">
    <source>
        <dbReference type="ARBA" id="ARBA00022692"/>
    </source>
</evidence>
<keyword evidence="4" id="KW-0378">Hydrolase</keyword>
<dbReference type="InterPro" id="IPR000326">
    <property type="entry name" value="PAP2/HPO"/>
</dbReference>
<evidence type="ECO:0000256" key="6">
    <source>
        <dbReference type="ARBA" id="ARBA00023136"/>
    </source>
</evidence>
<dbReference type="InterPro" id="IPR036938">
    <property type="entry name" value="PAP2/HPO_sf"/>
</dbReference>
<dbReference type="GO" id="GO:0005886">
    <property type="term" value="C:plasma membrane"/>
    <property type="evidence" value="ECO:0007669"/>
    <property type="project" value="UniProtKB-SubCell"/>
</dbReference>
<evidence type="ECO:0000256" key="4">
    <source>
        <dbReference type="ARBA" id="ARBA00022801"/>
    </source>
</evidence>
<keyword evidence="6 7" id="KW-0472">Membrane</keyword>
<accession>A0A150X2C8</accession>
<name>A0A150X2C8_9BACT</name>
<feature type="transmembrane region" description="Helical" evidence="7">
    <location>
        <begin position="130"/>
        <end position="149"/>
    </location>
</feature>
<feature type="transmembrane region" description="Helical" evidence="7">
    <location>
        <begin position="156"/>
        <end position="174"/>
    </location>
</feature>
<dbReference type="STRING" id="296218.AWN68_09235"/>
<sequence length="219" mass="25307">MENRPFIDKGMQWLVLVYVLAFGVLMLMTNHGDFVLWLNDRHTSFGDFFFQYWTYLGDGVLLAIVALYFLFTNLHKFYYMLIAIALQTVFVHIFKQWLFDGEPRPKTFFADQVDRLNFVEGVNTRGFDSFPSGHTASAFTLAFVLISICKNKTLNVLIFIAAVLVGISRVYILQHFLRDIYIGSVFGILAALIAWYIMKPYADRPKLQNGLLFRKPSKS</sequence>
<feature type="transmembrane region" description="Helical" evidence="7">
    <location>
        <begin position="52"/>
        <end position="71"/>
    </location>
</feature>
<evidence type="ECO:0000313" key="10">
    <source>
        <dbReference type="Proteomes" id="UP000075615"/>
    </source>
</evidence>
<evidence type="ECO:0000256" key="7">
    <source>
        <dbReference type="SAM" id="Phobius"/>
    </source>
</evidence>
<dbReference type="AlphaFoldDB" id="A0A150X2C8"/>
<dbReference type="PANTHER" id="PTHR14969:SF62">
    <property type="entry name" value="DECAPRENYLPHOSPHORYL-5-PHOSPHORIBOSE PHOSPHATASE RV3807C-RELATED"/>
    <property type="match status" value="1"/>
</dbReference>
<evidence type="ECO:0000256" key="1">
    <source>
        <dbReference type="ARBA" id="ARBA00004651"/>
    </source>
</evidence>
<organism evidence="9 10">
    <name type="scientific">Roseivirga echinicomitans</name>
    <dbReference type="NCBI Taxonomy" id="296218"/>
    <lineage>
        <taxon>Bacteria</taxon>
        <taxon>Pseudomonadati</taxon>
        <taxon>Bacteroidota</taxon>
        <taxon>Cytophagia</taxon>
        <taxon>Cytophagales</taxon>
        <taxon>Roseivirgaceae</taxon>
        <taxon>Roseivirga</taxon>
    </lineage>
</organism>
<feature type="transmembrane region" description="Helical" evidence="7">
    <location>
        <begin position="78"/>
        <end position="99"/>
    </location>
</feature>
<comment type="caution">
    <text evidence="9">The sequence shown here is derived from an EMBL/GenBank/DDBJ whole genome shotgun (WGS) entry which is preliminary data.</text>
</comment>
<dbReference type="SUPFAM" id="SSF48317">
    <property type="entry name" value="Acid phosphatase/Vanadium-dependent haloperoxidase"/>
    <property type="match status" value="1"/>
</dbReference>
<dbReference type="RefSeq" id="WP_068417541.1">
    <property type="nucleotide sequence ID" value="NZ_LRDB01000050.1"/>
</dbReference>
<keyword evidence="5 7" id="KW-1133">Transmembrane helix</keyword>
<dbReference type="GO" id="GO:0016787">
    <property type="term" value="F:hydrolase activity"/>
    <property type="evidence" value="ECO:0007669"/>
    <property type="project" value="UniProtKB-KW"/>
</dbReference>
<dbReference type="OrthoDB" id="9773582at2"/>
<comment type="subcellular location">
    <subcellularLocation>
        <location evidence="1">Cell membrane</location>
        <topology evidence="1">Multi-pass membrane protein</topology>
    </subcellularLocation>
</comment>
<feature type="transmembrane region" description="Helical" evidence="7">
    <location>
        <begin position="12"/>
        <end position="32"/>
    </location>
</feature>
<protein>
    <recommendedName>
        <fullName evidence="8">Phosphatidic acid phosphatase type 2/haloperoxidase domain-containing protein</fullName>
    </recommendedName>
</protein>
<feature type="transmembrane region" description="Helical" evidence="7">
    <location>
        <begin position="180"/>
        <end position="198"/>
    </location>
</feature>
<dbReference type="Pfam" id="PF01569">
    <property type="entry name" value="PAP2"/>
    <property type="match status" value="1"/>
</dbReference>